<evidence type="ECO:0000256" key="8">
    <source>
        <dbReference type="ARBA" id="ARBA00023242"/>
    </source>
</evidence>
<evidence type="ECO:0000259" key="10">
    <source>
        <dbReference type="PROSITE" id="PS50808"/>
    </source>
</evidence>
<keyword evidence="12" id="KW-1185">Reference proteome</keyword>
<evidence type="ECO:0000256" key="5">
    <source>
        <dbReference type="ARBA" id="ARBA00023015"/>
    </source>
</evidence>
<keyword evidence="2" id="KW-0479">Metal-binding</keyword>
<keyword evidence="7" id="KW-0804">Transcription</keyword>
<evidence type="ECO:0000256" key="3">
    <source>
        <dbReference type="ARBA" id="ARBA00022771"/>
    </source>
</evidence>
<comment type="caution">
    <text evidence="11">The sequence shown here is derived from an EMBL/GenBank/DDBJ whole genome shotgun (WGS) entry which is preliminary data.</text>
</comment>
<dbReference type="InterPro" id="IPR036236">
    <property type="entry name" value="Znf_C2H2_sf"/>
</dbReference>
<dbReference type="SMART" id="SM00614">
    <property type="entry name" value="ZnF_BED"/>
    <property type="match status" value="1"/>
</dbReference>
<evidence type="ECO:0000256" key="7">
    <source>
        <dbReference type="ARBA" id="ARBA00023163"/>
    </source>
</evidence>
<accession>A0AA47P5P3</accession>
<keyword evidence="4" id="KW-0862">Zinc</keyword>
<dbReference type="SUPFAM" id="SSF53098">
    <property type="entry name" value="Ribonuclease H-like"/>
    <property type="match status" value="2"/>
</dbReference>
<dbReference type="GO" id="GO:0003677">
    <property type="term" value="F:DNA binding"/>
    <property type="evidence" value="ECO:0007669"/>
    <property type="project" value="UniProtKB-KW"/>
</dbReference>
<dbReference type="GO" id="GO:0005634">
    <property type="term" value="C:nucleus"/>
    <property type="evidence" value="ECO:0007669"/>
    <property type="project" value="UniProtKB-SubCell"/>
</dbReference>
<dbReference type="PROSITE" id="PS50808">
    <property type="entry name" value="ZF_BED"/>
    <property type="match status" value="1"/>
</dbReference>
<dbReference type="InterPro" id="IPR052035">
    <property type="entry name" value="ZnF_BED_domain_contain"/>
</dbReference>
<gene>
    <name evidence="11" type="primary">ZBED1_268</name>
    <name evidence="11" type="ORF">N1851_006740</name>
</gene>
<evidence type="ECO:0000313" key="12">
    <source>
        <dbReference type="Proteomes" id="UP001174136"/>
    </source>
</evidence>
<evidence type="ECO:0000256" key="2">
    <source>
        <dbReference type="ARBA" id="ARBA00022723"/>
    </source>
</evidence>
<dbReference type="AlphaFoldDB" id="A0AA47P5P3"/>
<dbReference type="InterPro" id="IPR012337">
    <property type="entry name" value="RNaseH-like_sf"/>
</dbReference>
<sequence>MRTCCLLPVPRMRHAMERAHTYSARGNDPAEQDPPCMIRSRRFWRRMDQRPSTSVSQQLDIFLAEAPIPRGETALGYWRNNDLRFLQLAQMARKYLCAPCTSTESERLFSSVSHILDEKRNRLCCDKAEMLIFVKKNMHLTKNMAEAGAEAEPTKLISKKNSTSVIWQYFGFEATDEHQKQVMCQTCRVKVATSAGNTTNLHRHLRVHHLNLYEECMAKKNRETSSSSDTSAKQPTITSLFASVTPYEITSQRHKEITAAVTTYISKNMVSVNTVTKDAFKSLLRTMVRYVLPSRTYFNQVAIPQLYAECKAKVVNELENTVLCVNYRSVVKQNDRALHEFDHAFCQRQLRVTAYFPTDHTGENIAMGLRECLANWGLKEEAQTCITDNASNMVKAMELNQWTRLQCFGHRLHLAIGKYKNVCLCECVCLQSYYKCESLYYLHRGPSLCYIILPSNTEFTDALSGEDYVSVSYLKPVLHLLKTATLAETDQDTNLTKDIKSRALHYIEEKYSDPVTQELLDITSFLDPRFKTSYVSEENVPYIKDRVKMEMEQVAQKEQRACVTTHPMPLSAEEEPPSTSTKRKRSLGSFFKTKAVPASSTVQLEDTIKAELDNYLITPTIDGEQDPLAWWRVHNVNFPWLSKLARKYLCIPATSAPSERLFSASGNIVTCQRASLKPAKVDMLVFLAKNL</sequence>
<evidence type="ECO:0000313" key="11">
    <source>
        <dbReference type="EMBL" id="KAK0151881.1"/>
    </source>
</evidence>
<evidence type="ECO:0000256" key="4">
    <source>
        <dbReference type="ARBA" id="ARBA00022833"/>
    </source>
</evidence>
<evidence type="ECO:0000256" key="9">
    <source>
        <dbReference type="PROSITE-ProRule" id="PRU00027"/>
    </source>
</evidence>
<evidence type="ECO:0000256" key="1">
    <source>
        <dbReference type="ARBA" id="ARBA00004123"/>
    </source>
</evidence>
<protein>
    <submittedName>
        <fullName evidence="11">Zinc finger BED domain-containing protein 1</fullName>
    </submittedName>
</protein>
<dbReference type="PANTHER" id="PTHR46481:SF9">
    <property type="entry name" value="ZINC FINGER BED DOMAIN-CONTAINING PROTEIN 1-LIKE"/>
    <property type="match status" value="1"/>
</dbReference>
<keyword evidence="6" id="KW-0238">DNA-binding</keyword>
<keyword evidence="3 9" id="KW-0863">Zinc-finger</keyword>
<dbReference type="GO" id="GO:0046983">
    <property type="term" value="F:protein dimerization activity"/>
    <property type="evidence" value="ECO:0007669"/>
    <property type="project" value="InterPro"/>
</dbReference>
<comment type="subcellular location">
    <subcellularLocation>
        <location evidence="1">Nucleus</location>
    </subcellularLocation>
</comment>
<keyword evidence="5" id="KW-0805">Transcription regulation</keyword>
<dbReference type="SUPFAM" id="SSF57667">
    <property type="entry name" value="beta-beta-alpha zinc fingers"/>
    <property type="match status" value="1"/>
</dbReference>
<dbReference type="InterPro" id="IPR003656">
    <property type="entry name" value="Znf_BED"/>
</dbReference>
<evidence type="ECO:0000256" key="6">
    <source>
        <dbReference type="ARBA" id="ARBA00023125"/>
    </source>
</evidence>
<proteinExistence type="predicted"/>
<dbReference type="GO" id="GO:0008270">
    <property type="term" value="F:zinc ion binding"/>
    <property type="evidence" value="ECO:0007669"/>
    <property type="project" value="UniProtKB-KW"/>
</dbReference>
<name>A0AA47P5P3_MERPO</name>
<dbReference type="Pfam" id="PF02892">
    <property type="entry name" value="zf-BED"/>
    <property type="match status" value="1"/>
</dbReference>
<keyword evidence="8" id="KW-0539">Nucleus</keyword>
<dbReference type="PANTHER" id="PTHR46481">
    <property type="entry name" value="ZINC FINGER BED DOMAIN-CONTAINING PROTEIN 4"/>
    <property type="match status" value="1"/>
</dbReference>
<organism evidence="11 12">
    <name type="scientific">Merluccius polli</name>
    <name type="common">Benguela hake</name>
    <name type="synonym">Merluccius cadenati</name>
    <dbReference type="NCBI Taxonomy" id="89951"/>
    <lineage>
        <taxon>Eukaryota</taxon>
        <taxon>Metazoa</taxon>
        <taxon>Chordata</taxon>
        <taxon>Craniata</taxon>
        <taxon>Vertebrata</taxon>
        <taxon>Euteleostomi</taxon>
        <taxon>Actinopterygii</taxon>
        <taxon>Neopterygii</taxon>
        <taxon>Teleostei</taxon>
        <taxon>Neoteleostei</taxon>
        <taxon>Acanthomorphata</taxon>
        <taxon>Zeiogadaria</taxon>
        <taxon>Gadariae</taxon>
        <taxon>Gadiformes</taxon>
        <taxon>Gadoidei</taxon>
        <taxon>Merlucciidae</taxon>
        <taxon>Merluccius</taxon>
    </lineage>
</organism>
<reference evidence="11" key="1">
    <citation type="journal article" date="2023" name="Front. Mar. Sci.">
        <title>A new Merluccius polli reference genome to investigate the effects of global change in West African waters.</title>
        <authorList>
            <person name="Mateo J.L."/>
            <person name="Blanco-Fernandez C."/>
            <person name="Garcia-Vazquez E."/>
            <person name="Machado-Schiaffino G."/>
        </authorList>
    </citation>
    <scope>NUCLEOTIDE SEQUENCE</scope>
    <source>
        <strain evidence="11">C29</strain>
        <tissue evidence="11">Fin</tissue>
    </source>
</reference>
<dbReference type="Pfam" id="PF05699">
    <property type="entry name" value="Dimer_Tnp_hAT"/>
    <property type="match status" value="2"/>
</dbReference>
<dbReference type="EMBL" id="JAOPHQ010001154">
    <property type="protein sequence ID" value="KAK0151881.1"/>
    <property type="molecule type" value="Genomic_DNA"/>
</dbReference>
<feature type="domain" description="BED-type" evidence="10">
    <location>
        <begin position="161"/>
        <end position="216"/>
    </location>
</feature>
<dbReference type="InterPro" id="IPR008906">
    <property type="entry name" value="HATC_C_dom"/>
</dbReference>
<dbReference type="Proteomes" id="UP001174136">
    <property type="component" value="Unassembled WGS sequence"/>
</dbReference>